<proteinExistence type="inferred from homology"/>
<evidence type="ECO:0000256" key="3">
    <source>
        <dbReference type="ARBA" id="ARBA00022723"/>
    </source>
</evidence>
<dbReference type="InterPro" id="IPR050182">
    <property type="entry name" value="Cytochrome_P450_fam2"/>
</dbReference>
<evidence type="ECO:0000256" key="1">
    <source>
        <dbReference type="ARBA" id="ARBA00001971"/>
    </source>
</evidence>
<evidence type="ECO:0000256" key="2">
    <source>
        <dbReference type="ARBA" id="ARBA00010617"/>
    </source>
</evidence>
<dbReference type="GO" id="GO:0016712">
    <property type="term" value="F:oxidoreductase activity, acting on paired donors, with incorporation or reduction of molecular oxygen, reduced flavin or flavoprotein as one donor, and incorporation of one atom of oxygen"/>
    <property type="evidence" value="ECO:0007669"/>
    <property type="project" value="TreeGrafter"/>
</dbReference>
<dbReference type="GO" id="GO:0006805">
    <property type="term" value="P:xenobiotic metabolic process"/>
    <property type="evidence" value="ECO:0007669"/>
    <property type="project" value="TreeGrafter"/>
</dbReference>
<dbReference type="InterPro" id="IPR036396">
    <property type="entry name" value="Cyt_P450_sf"/>
</dbReference>
<evidence type="ECO:0000256" key="7">
    <source>
        <dbReference type="PIRSR" id="PIRSR602401-1"/>
    </source>
</evidence>
<protein>
    <submittedName>
        <fullName evidence="10">Unspecific monooxygenase</fullName>
    </submittedName>
</protein>
<evidence type="ECO:0000256" key="8">
    <source>
        <dbReference type="RuleBase" id="RU000461"/>
    </source>
</evidence>
<organism evidence="9 10">
    <name type="scientific">Panagrellus redivivus</name>
    <name type="common">Microworm</name>
    <dbReference type="NCBI Taxonomy" id="6233"/>
    <lineage>
        <taxon>Eukaryota</taxon>
        <taxon>Metazoa</taxon>
        <taxon>Ecdysozoa</taxon>
        <taxon>Nematoda</taxon>
        <taxon>Chromadorea</taxon>
        <taxon>Rhabditida</taxon>
        <taxon>Tylenchina</taxon>
        <taxon>Panagrolaimomorpha</taxon>
        <taxon>Panagrolaimoidea</taxon>
        <taxon>Panagrolaimidae</taxon>
        <taxon>Panagrellus</taxon>
    </lineage>
</organism>
<comment type="cofactor">
    <cofactor evidence="1 7">
        <name>heme</name>
        <dbReference type="ChEBI" id="CHEBI:30413"/>
    </cofactor>
</comment>
<feature type="binding site" description="axial binding residue" evidence="7">
    <location>
        <position position="445"/>
    </location>
    <ligand>
        <name>heme</name>
        <dbReference type="ChEBI" id="CHEBI:30413"/>
    </ligand>
    <ligandPart>
        <name>Fe</name>
        <dbReference type="ChEBI" id="CHEBI:18248"/>
    </ligandPart>
</feature>
<keyword evidence="7 8" id="KW-0349">Heme</keyword>
<evidence type="ECO:0000256" key="6">
    <source>
        <dbReference type="ARBA" id="ARBA00023033"/>
    </source>
</evidence>
<evidence type="ECO:0000313" key="9">
    <source>
        <dbReference type="Proteomes" id="UP000492821"/>
    </source>
</evidence>
<dbReference type="PROSITE" id="PS00086">
    <property type="entry name" value="CYTOCHROME_P450"/>
    <property type="match status" value="1"/>
</dbReference>
<dbReference type="PANTHER" id="PTHR24300:SF375">
    <property type="entry name" value="CYTOCHROME P450 FAMILY"/>
    <property type="match status" value="1"/>
</dbReference>
<dbReference type="PRINTS" id="PR00385">
    <property type="entry name" value="P450"/>
</dbReference>
<keyword evidence="5 7" id="KW-0408">Iron</keyword>
<evidence type="ECO:0000256" key="4">
    <source>
        <dbReference type="ARBA" id="ARBA00023002"/>
    </source>
</evidence>
<reference evidence="9" key="1">
    <citation type="journal article" date="2013" name="Genetics">
        <title>The draft genome and transcriptome of Panagrellus redivivus are shaped by the harsh demands of a free-living lifestyle.</title>
        <authorList>
            <person name="Srinivasan J."/>
            <person name="Dillman A.R."/>
            <person name="Macchietto M.G."/>
            <person name="Heikkinen L."/>
            <person name="Lakso M."/>
            <person name="Fracchia K.M."/>
            <person name="Antoshechkin I."/>
            <person name="Mortazavi A."/>
            <person name="Wong G."/>
            <person name="Sternberg P.W."/>
        </authorList>
    </citation>
    <scope>NUCLEOTIDE SEQUENCE [LARGE SCALE GENOMIC DNA]</scope>
    <source>
        <strain evidence="9">MT8872</strain>
    </source>
</reference>
<reference evidence="10" key="2">
    <citation type="submission" date="2020-10" db="UniProtKB">
        <authorList>
            <consortium name="WormBaseParasite"/>
        </authorList>
    </citation>
    <scope>IDENTIFICATION</scope>
</reference>
<dbReference type="InterPro" id="IPR001128">
    <property type="entry name" value="Cyt_P450"/>
</dbReference>
<dbReference type="FunFam" id="1.10.630.10:FF:000036">
    <property type="entry name" value="CYtochrome P450 family"/>
    <property type="match status" value="1"/>
</dbReference>
<dbReference type="GO" id="GO:0005506">
    <property type="term" value="F:iron ion binding"/>
    <property type="evidence" value="ECO:0007669"/>
    <property type="project" value="InterPro"/>
</dbReference>
<accession>A0A7E4UQX7</accession>
<sequence length="499" mass="57725">MIAALLLTIFVVICFHNFYWKRRGLPPGPTPLPLLGNAFSFFSVPHPDFYINWTKKYGDIYTIWVGTWSQVCVNDLEGIQEHFLRDGDTFAGRYLGKEMLEIIKNGQTGILFTEDSLWREHRRFALTVLRDFGVGKNLMEMKILHEITLMFEEMDADVEAGGQLVVMSDHIDVTVGSIVNALLLGHKYRNKDRREQFFKIKRMMNDMFKQMSNPFMVVFQYKTHIFKNVPVIGAVYKNIVKTRDTLMGYFAENVEEKRRTVDLSSSAPPEDYVEAYLRKQKEYTEAGKEHTFDDEQLYGTLWDLWFAGQETTSVTTQWCLAYLLKHPEVQEKLHNELSNIVSPDQIVTSEHRHQLPYLNAVIAETQRCGNMVTNNVTRRTTKETVIHGYKIPAGQPIVSNIASLLYDDRYFPEPHSFKPERFIDENGAFKSHPALLPFGLGKRVCLGEALAKMELFLLIGNMFNRYKFVENLEKPVSLKRVFGSSVNPIPYVCNVERRE</sequence>
<dbReference type="Pfam" id="PF00067">
    <property type="entry name" value="p450"/>
    <property type="match status" value="1"/>
</dbReference>
<dbReference type="InterPro" id="IPR002401">
    <property type="entry name" value="Cyt_P450_E_grp-I"/>
</dbReference>
<dbReference type="GO" id="GO:0005737">
    <property type="term" value="C:cytoplasm"/>
    <property type="evidence" value="ECO:0007669"/>
    <property type="project" value="TreeGrafter"/>
</dbReference>
<comment type="similarity">
    <text evidence="2 8">Belongs to the cytochrome P450 family.</text>
</comment>
<dbReference type="PRINTS" id="PR00463">
    <property type="entry name" value="EP450I"/>
</dbReference>
<keyword evidence="9" id="KW-1185">Reference proteome</keyword>
<keyword evidence="3 7" id="KW-0479">Metal-binding</keyword>
<evidence type="ECO:0000313" key="10">
    <source>
        <dbReference type="WBParaSite" id="Pan_g11416.t1"/>
    </source>
</evidence>
<dbReference type="GO" id="GO:0006082">
    <property type="term" value="P:organic acid metabolic process"/>
    <property type="evidence" value="ECO:0007669"/>
    <property type="project" value="TreeGrafter"/>
</dbReference>
<dbReference type="CDD" id="cd20617">
    <property type="entry name" value="CYP1_2-like"/>
    <property type="match status" value="1"/>
</dbReference>
<dbReference type="SUPFAM" id="SSF48264">
    <property type="entry name" value="Cytochrome P450"/>
    <property type="match status" value="1"/>
</dbReference>
<dbReference type="Gene3D" id="1.10.630.10">
    <property type="entry name" value="Cytochrome P450"/>
    <property type="match status" value="1"/>
</dbReference>
<keyword evidence="4 8" id="KW-0560">Oxidoreductase</keyword>
<dbReference type="WBParaSite" id="Pan_g11416.t1">
    <property type="protein sequence ID" value="Pan_g11416.t1"/>
    <property type="gene ID" value="Pan_g11416"/>
</dbReference>
<evidence type="ECO:0000256" key="5">
    <source>
        <dbReference type="ARBA" id="ARBA00023004"/>
    </source>
</evidence>
<dbReference type="PANTHER" id="PTHR24300">
    <property type="entry name" value="CYTOCHROME P450 508A4-RELATED"/>
    <property type="match status" value="1"/>
</dbReference>
<keyword evidence="6 8" id="KW-0503">Monooxygenase</keyword>
<dbReference type="Proteomes" id="UP000492821">
    <property type="component" value="Unassembled WGS sequence"/>
</dbReference>
<name>A0A7E4UQX7_PANRE</name>
<dbReference type="AlphaFoldDB" id="A0A7E4UQX7"/>
<dbReference type="GO" id="GO:0020037">
    <property type="term" value="F:heme binding"/>
    <property type="evidence" value="ECO:0007669"/>
    <property type="project" value="InterPro"/>
</dbReference>
<dbReference type="InterPro" id="IPR017972">
    <property type="entry name" value="Cyt_P450_CS"/>
</dbReference>